<feature type="transmembrane region" description="Helical" evidence="9">
    <location>
        <begin position="260"/>
        <end position="281"/>
    </location>
</feature>
<feature type="transmembrane region" description="Helical" evidence="9">
    <location>
        <begin position="97"/>
        <end position="119"/>
    </location>
</feature>
<keyword evidence="5" id="KW-0029">Amino-acid transport</keyword>
<organism evidence="10 11">
    <name type="scientific">Roseiflexus castenholzii (strain DSM 13941 / HLO8)</name>
    <dbReference type="NCBI Taxonomy" id="383372"/>
    <lineage>
        <taxon>Bacteria</taxon>
        <taxon>Bacillati</taxon>
        <taxon>Chloroflexota</taxon>
        <taxon>Chloroflexia</taxon>
        <taxon>Chloroflexales</taxon>
        <taxon>Roseiflexineae</taxon>
        <taxon>Roseiflexaceae</taxon>
        <taxon>Roseiflexus</taxon>
    </lineage>
</organism>
<evidence type="ECO:0000256" key="7">
    <source>
        <dbReference type="ARBA" id="ARBA00023136"/>
    </source>
</evidence>
<feature type="transmembrane region" description="Helical" evidence="9">
    <location>
        <begin position="35"/>
        <end position="52"/>
    </location>
</feature>
<name>A7NLJ4_ROSCS</name>
<feature type="transmembrane region" description="Helical" evidence="9">
    <location>
        <begin position="6"/>
        <end position="28"/>
    </location>
</feature>
<dbReference type="HOGENOM" id="CLU_039929_1_0_0"/>
<dbReference type="InterPro" id="IPR001851">
    <property type="entry name" value="ABC_transp_permease"/>
</dbReference>
<dbReference type="GO" id="GO:0005886">
    <property type="term" value="C:plasma membrane"/>
    <property type="evidence" value="ECO:0007669"/>
    <property type="project" value="UniProtKB-SubCell"/>
</dbReference>
<dbReference type="CDD" id="cd06582">
    <property type="entry name" value="TM_PBP1_LivH_like"/>
    <property type="match status" value="1"/>
</dbReference>
<dbReference type="GO" id="GO:0022857">
    <property type="term" value="F:transmembrane transporter activity"/>
    <property type="evidence" value="ECO:0007669"/>
    <property type="project" value="InterPro"/>
</dbReference>
<dbReference type="EMBL" id="CP000804">
    <property type="protein sequence ID" value="ABU58385.1"/>
    <property type="molecule type" value="Genomic_DNA"/>
</dbReference>
<accession>A7NLJ4</accession>
<evidence type="ECO:0000256" key="3">
    <source>
        <dbReference type="ARBA" id="ARBA00022475"/>
    </source>
</evidence>
<gene>
    <name evidence="10" type="ordered locus">Rcas_2302</name>
</gene>
<feature type="transmembrane region" description="Helical" evidence="9">
    <location>
        <begin position="139"/>
        <end position="163"/>
    </location>
</feature>
<evidence type="ECO:0000256" key="8">
    <source>
        <dbReference type="ARBA" id="ARBA00037998"/>
    </source>
</evidence>
<evidence type="ECO:0000313" key="11">
    <source>
        <dbReference type="Proteomes" id="UP000000263"/>
    </source>
</evidence>
<evidence type="ECO:0000256" key="9">
    <source>
        <dbReference type="SAM" id="Phobius"/>
    </source>
</evidence>
<dbReference type="eggNOG" id="COG0559">
    <property type="taxonomic scope" value="Bacteria"/>
</dbReference>
<dbReference type="OrthoDB" id="9126902at2"/>
<keyword evidence="3" id="KW-1003">Cell membrane</keyword>
<keyword evidence="7 9" id="KW-0472">Membrane</keyword>
<dbReference type="STRING" id="383372.Rcas_2302"/>
<dbReference type="RefSeq" id="WP_012120809.1">
    <property type="nucleotide sequence ID" value="NC_009767.1"/>
</dbReference>
<keyword evidence="2" id="KW-0813">Transport</keyword>
<comment type="similarity">
    <text evidence="8">Belongs to the binding-protein-dependent transport system permease family. LivHM subfamily.</text>
</comment>
<feature type="transmembrane region" description="Helical" evidence="9">
    <location>
        <begin position="64"/>
        <end position="85"/>
    </location>
</feature>
<proteinExistence type="inferred from homology"/>
<protein>
    <submittedName>
        <fullName evidence="10">Inner-membrane translocator</fullName>
    </submittedName>
</protein>
<keyword evidence="11" id="KW-1185">Reference proteome</keyword>
<comment type="subcellular location">
    <subcellularLocation>
        <location evidence="1">Cell membrane</location>
        <topology evidence="1">Multi-pass membrane protein</topology>
    </subcellularLocation>
</comment>
<feature type="transmembrane region" description="Helical" evidence="9">
    <location>
        <begin position="195"/>
        <end position="217"/>
    </location>
</feature>
<sequence length="289" mass="30645">MGYELVQSLTSGLLIGSALAVLSVGFSMAWGITHVLNVAHCAFAVLAAYLGYWSLNRWGIDPLLALPVMLPLFFLLGMAMHTLLIRATARRAHDLGLATMVLTFGLGVVMENGMQLAWTPDPRVLKTAYSSLTFTLGPLIVQAPHLVAFGLAGLTIGALYLFAERTFMGRAVRAVWQQPMGAALSGIDLDRVTTIAYGLAVATAAVGGVAMSLLYTFDPASHLSWLVYVFLVVILGGVGSILGSALAGLIIGLIIGASSVFIPLAWNNLVLFGLLIVLLLLRPQGLLQR</sequence>
<evidence type="ECO:0000256" key="4">
    <source>
        <dbReference type="ARBA" id="ARBA00022692"/>
    </source>
</evidence>
<keyword evidence="6 9" id="KW-1133">Transmembrane helix</keyword>
<dbReference type="KEGG" id="rca:Rcas_2302"/>
<evidence type="ECO:0000313" key="10">
    <source>
        <dbReference type="EMBL" id="ABU58385.1"/>
    </source>
</evidence>
<dbReference type="PANTHER" id="PTHR11795">
    <property type="entry name" value="BRANCHED-CHAIN AMINO ACID TRANSPORT SYSTEM PERMEASE PROTEIN LIVH"/>
    <property type="match status" value="1"/>
</dbReference>
<dbReference type="PANTHER" id="PTHR11795:SF445">
    <property type="entry name" value="AMINO ACID ABC TRANSPORTER PERMEASE PROTEIN"/>
    <property type="match status" value="1"/>
</dbReference>
<dbReference type="Proteomes" id="UP000000263">
    <property type="component" value="Chromosome"/>
</dbReference>
<evidence type="ECO:0000256" key="1">
    <source>
        <dbReference type="ARBA" id="ARBA00004651"/>
    </source>
</evidence>
<dbReference type="GO" id="GO:0006865">
    <property type="term" value="P:amino acid transport"/>
    <property type="evidence" value="ECO:0007669"/>
    <property type="project" value="UniProtKB-KW"/>
</dbReference>
<evidence type="ECO:0000256" key="5">
    <source>
        <dbReference type="ARBA" id="ARBA00022970"/>
    </source>
</evidence>
<dbReference type="Pfam" id="PF02653">
    <property type="entry name" value="BPD_transp_2"/>
    <property type="match status" value="1"/>
</dbReference>
<keyword evidence="4 9" id="KW-0812">Transmembrane</keyword>
<feature type="transmembrane region" description="Helical" evidence="9">
    <location>
        <begin position="223"/>
        <end position="253"/>
    </location>
</feature>
<dbReference type="InterPro" id="IPR052157">
    <property type="entry name" value="BCAA_transport_permease"/>
</dbReference>
<reference evidence="10 11" key="1">
    <citation type="submission" date="2007-08" db="EMBL/GenBank/DDBJ databases">
        <title>Complete sequence of Roseiflexus castenholzii DSM 13941.</title>
        <authorList>
            <consortium name="US DOE Joint Genome Institute"/>
            <person name="Copeland A."/>
            <person name="Lucas S."/>
            <person name="Lapidus A."/>
            <person name="Barry K."/>
            <person name="Glavina del Rio T."/>
            <person name="Dalin E."/>
            <person name="Tice H."/>
            <person name="Pitluck S."/>
            <person name="Thompson L.S."/>
            <person name="Brettin T."/>
            <person name="Bruce D."/>
            <person name="Detter J.C."/>
            <person name="Han C."/>
            <person name="Tapia R."/>
            <person name="Schmutz J."/>
            <person name="Larimer F."/>
            <person name="Land M."/>
            <person name="Hauser L."/>
            <person name="Kyrpides N."/>
            <person name="Mikhailova N."/>
            <person name="Bryant D.A."/>
            <person name="Hanada S."/>
            <person name="Tsukatani Y."/>
            <person name="Richardson P."/>
        </authorList>
    </citation>
    <scope>NUCLEOTIDE SEQUENCE [LARGE SCALE GENOMIC DNA]</scope>
    <source>
        <strain evidence="11">DSM 13941 / HLO8</strain>
    </source>
</reference>
<evidence type="ECO:0000256" key="6">
    <source>
        <dbReference type="ARBA" id="ARBA00022989"/>
    </source>
</evidence>
<dbReference type="AlphaFoldDB" id="A7NLJ4"/>
<evidence type="ECO:0000256" key="2">
    <source>
        <dbReference type="ARBA" id="ARBA00022448"/>
    </source>
</evidence>